<accession>A0A1F6C7Y3</accession>
<dbReference type="Gene3D" id="3.50.50.60">
    <property type="entry name" value="FAD/NAD(P)-binding domain"/>
    <property type="match status" value="1"/>
</dbReference>
<organism evidence="3 4">
    <name type="scientific">Handelsmanbacteria sp. (strain RIFCSPLOWO2_12_FULL_64_10)</name>
    <dbReference type="NCBI Taxonomy" id="1817868"/>
    <lineage>
        <taxon>Bacteria</taxon>
        <taxon>Candidatus Handelsmaniibacteriota</taxon>
    </lineage>
</organism>
<dbReference type="SUPFAM" id="SSF51971">
    <property type="entry name" value="Nucleotide-binding domain"/>
    <property type="match status" value="1"/>
</dbReference>
<proteinExistence type="predicted"/>
<comment type="caution">
    <text evidence="3">The sequence shown here is derived from an EMBL/GenBank/DDBJ whole genome shotgun (WGS) entry which is preliminary data.</text>
</comment>
<dbReference type="InterPro" id="IPR028261">
    <property type="entry name" value="DPD_II"/>
</dbReference>
<dbReference type="InterPro" id="IPR009051">
    <property type="entry name" value="Helical_ferredxn"/>
</dbReference>
<evidence type="ECO:0000313" key="4">
    <source>
        <dbReference type="Proteomes" id="UP000178606"/>
    </source>
</evidence>
<feature type="non-terminal residue" evidence="3">
    <location>
        <position position="351"/>
    </location>
</feature>
<dbReference type="InterPro" id="IPR023753">
    <property type="entry name" value="FAD/NAD-binding_dom"/>
</dbReference>
<dbReference type="Gene3D" id="1.10.1060.10">
    <property type="entry name" value="Alpha-helical ferredoxin"/>
    <property type="match status" value="1"/>
</dbReference>
<dbReference type="Proteomes" id="UP000178606">
    <property type="component" value="Unassembled WGS sequence"/>
</dbReference>
<dbReference type="SUPFAM" id="SSF46548">
    <property type="entry name" value="alpha-helical ferredoxin"/>
    <property type="match status" value="1"/>
</dbReference>
<dbReference type="Gene3D" id="3.40.50.720">
    <property type="entry name" value="NAD(P)-binding Rossmann-like Domain"/>
    <property type="match status" value="1"/>
</dbReference>
<reference evidence="3 4" key="1">
    <citation type="journal article" date="2016" name="Nat. Commun.">
        <title>Thousands of microbial genomes shed light on interconnected biogeochemical processes in an aquifer system.</title>
        <authorList>
            <person name="Anantharaman K."/>
            <person name="Brown C.T."/>
            <person name="Hug L.A."/>
            <person name="Sharon I."/>
            <person name="Castelle C.J."/>
            <person name="Probst A.J."/>
            <person name="Thomas B.C."/>
            <person name="Singh A."/>
            <person name="Wilkins M.J."/>
            <person name="Karaoz U."/>
            <person name="Brodie E.L."/>
            <person name="Williams K.H."/>
            <person name="Hubbard S.S."/>
            <person name="Banfield J.F."/>
        </authorList>
    </citation>
    <scope>NUCLEOTIDE SEQUENCE [LARGE SCALE GENOMIC DNA]</scope>
    <source>
        <strain evidence="4">RIFCSPLOWO2_12_FULL_64_10</strain>
    </source>
</reference>
<evidence type="ECO:0000259" key="1">
    <source>
        <dbReference type="Pfam" id="PF07992"/>
    </source>
</evidence>
<dbReference type="GO" id="GO:0051536">
    <property type="term" value="F:iron-sulfur cluster binding"/>
    <property type="evidence" value="ECO:0007669"/>
    <property type="project" value="InterPro"/>
</dbReference>
<dbReference type="PANTHER" id="PTHR42783">
    <property type="entry name" value="GLUTAMATE SYNTHASE [NADPH] SMALL CHAIN"/>
    <property type="match status" value="1"/>
</dbReference>
<dbReference type="AlphaFoldDB" id="A0A1F6C7Y3"/>
<dbReference type="Pfam" id="PF07992">
    <property type="entry name" value="Pyr_redox_2"/>
    <property type="match status" value="1"/>
</dbReference>
<dbReference type="GO" id="GO:0016491">
    <property type="term" value="F:oxidoreductase activity"/>
    <property type="evidence" value="ECO:0007669"/>
    <property type="project" value="InterPro"/>
</dbReference>
<feature type="domain" description="Dihydroprymidine dehydrogenase" evidence="2">
    <location>
        <begin position="22"/>
        <end position="128"/>
    </location>
</feature>
<evidence type="ECO:0000259" key="2">
    <source>
        <dbReference type="Pfam" id="PF14691"/>
    </source>
</evidence>
<dbReference type="InterPro" id="IPR036188">
    <property type="entry name" value="FAD/NAD-bd_sf"/>
</dbReference>
<evidence type="ECO:0000313" key="3">
    <source>
        <dbReference type="EMBL" id="OGG45200.1"/>
    </source>
</evidence>
<dbReference type="Pfam" id="PF14691">
    <property type="entry name" value="Fer4_20"/>
    <property type="match status" value="1"/>
</dbReference>
<dbReference type="PRINTS" id="PR00419">
    <property type="entry name" value="ADXRDTASE"/>
</dbReference>
<sequence>MTPKERMKIPRQEMPTQPPEVRIQNFEEVNLGFADEQARTEALRCLQCQKPLCVTGCPVGVDIPEFVRMVAEGRFEEAGERLRRDNALPAVCGRVCPQEEQCEKLCVLGKRVAPLSIGRLERFVADRVPAASGGGTAPPTGRRVAVIGGGPAGLTAAGDLVRLGHQVTVFEALHEVGGVLVYGIPEFRLPKAILRVEVEALRTLGVVFEVNAVVGRTVSIDDLFEEGYDAVFVGTGAGLPHFLDIPGEDLNGVYSANEFLTRVNLMRAYRFPEFDSPVKVGRRAAVIGGGNTAMDAVRTARRMGAERAMLLYRRSRAEMPARAEEVEHAAEEGVEFVTLVAPTRFIGDEGG</sequence>
<dbReference type="EMBL" id="MFKF01000384">
    <property type="protein sequence ID" value="OGG45200.1"/>
    <property type="molecule type" value="Genomic_DNA"/>
</dbReference>
<gene>
    <name evidence="3" type="ORF">A3F84_09410</name>
</gene>
<name>A0A1F6C7Y3_HANXR</name>
<protein>
    <submittedName>
        <fullName evidence="3">Dihydropyrimidine dehydrogenase</fullName>
    </submittedName>
</protein>
<feature type="domain" description="FAD/NAD(P)-binding" evidence="1">
    <location>
        <begin position="143"/>
        <end position="349"/>
    </location>
</feature>
<dbReference type="PANTHER" id="PTHR42783:SF3">
    <property type="entry name" value="GLUTAMATE SYNTHASE [NADPH] SMALL CHAIN-RELATED"/>
    <property type="match status" value="1"/>
</dbReference>